<gene>
    <name evidence="2" type="ORF">CORC01_03902</name>
</gene>
<dbReference type="AlphaFoldDB" id="A0A1G4BHP9"/>
<feature type="compositionally biased region" description="Polar residues" evidence="1">
    <location>
        <begin position="90"/>
        <end position="112"/>
    </location>
</feature>
<feature type="region of interest" description="Disordered" evidence="1">
    <location>
        <begin position="138"/>
        <end position="168"/>
    </location>
</feature>
<dbReference type="Proteomes" id="UP000176998">
    <property type="component" value="Unassembled WGS sequence"/>
</dbReference>
<dbReference type="GeneID" id="34557061"/>
<feature type="compositionally biased region" description="Low complexity" evidence="1">
    <location>
        <begin position="29"/>
        <end position="42"/>
    </location>
</feature>
<dbReference type="EMBL" id="MJBS01000024">
    <property type="protein sequence ID" value="OHF00828.1"/>
    <property type="molecule type" value="Genomic_DNA"/>
</dbReference>
<evidence type="ECO:0000313" key="3">
    <source>
        <dbReference type="Proteomes" id="UP000176998"/>
    </source>
</evidence>
<feature type="compositionally biased region" description="Polar residues" evidence="1">
    <location>
        <begin position="67"/>
        <end position="79"/>
    </location>
</feature>
<evidence type="ECO:0000256" key="1">
    <source>
        <dbReference type="SAM" id="MobiDB-lite"/>
    </source>
</evidence>
<dbReference type="RefSeq" id="XP_022477970.1">
    <property type="nucleotide sequence ID" value="XM_022615551.1"/>
</dbReference>
<sequence length="488" mass="55665">MTQPNDDNDDDDYIFPDVPKPPNEGYNHSLTVTKSPTSPVSSGWTVLEDPDGSFDAISEPKDDEESSAQSLCASNNTTPEPKGKLPLPTPSTKVTIPGPATTSQPTYNNKPKQSPLVFAPSQLPPISRLRPLEQFSEQDFNGGTTESLGAGPSQGNLKKDGLNPTGSLRGEVLRSERLSQQDKAHEQYYRQLLRSRAVQSNYRARDLEDRAGKAPDADWRWCGFPECQNDACRYGNQKQDTQAIVAARDLGRDCDILKDFLDTFRSQTWSYYTEVHCRVSFATSPPVMRAVAHYLTHLANQQDDTMEMLFAVHYSQATARFVVMSNGFTGMDERQLERIHIKEMDSDVDDQDSIPTPRVILQFIMRLEAWRQRQIKEGYPWDWPLSDALKMYKIILETYRQTDGRGYSLLKDVDKKAQDKAWLLWWDRHRPWTSSWKGILEGILFLMLGVMRVWDSTSRIGGPIGQEHLEWTHLYSIESVWDIRHCLV</sequence>
<proteinExistence type="predicted"/>
<comment type="caution">
    <text evidence="2">The sequence shown here is derived from an EMBL/GenBank/DDBJ whole genome shotgun (WGS) entry which is preliminary data.</text>
</comment>
<keyword evidence="3" id="KW-1185">Reference proteome</keyword>
<name>A0A1G4BHP9_9PEZI</name>
<accession>A0A1G4BHP9</accession>
<dbReference type="OrthoDB" id="4813244at2759"/>
<organism evidence="2 3">
    <name type="scientific">Colletotrichum orchidophilum</name>
    <dbReference type="NCBI Taxonomy" id="1209926"/>
    <lineage>
        <taxon>Eukaryota</taxon>
        <taxon>Fungi</taxon>
        <taxon>Dikarya</taxon>
        <taxon>Ascomycota</taxon>
        <taxon>Pezizomycotina</taxon>
        <taxon>Sordariomycetes</taxon>
        <taxon>Hypocreomycetidae</taxon>
        <taxon>Glomerellales</taxon>
        <taxon>Glomerellaceae</taxon>
        <taxon>Colletotrichum</taxon>
    </lineage>
</organism>
<evidence type="ECO:0000313" key="2">
    <source>
        <dbReference type="EMBL" id="OHF00828.1"/>
    </source>
</evidence>
<protein>
    <submittedName>
        <fullName evidence="2">Uncharacterized protein</fullName>
    </submittedName>
</protein>
<reference evidence="2 3" key="1">
    <citation type="submission" date="2016-09" db="EMBL/GenBank/DDBJ databases">
        <authorList>
            <person name="Capua I."/>
            <person name="De Benedictis P."/>
            <person name="Joannis T."/>
            <person name="Lombin L.H."/>
            <person name="Cattoli G."/>
        </authorList>
    </citation>
    <scope>NUCLEOTIDE SEQUENCE [LARGE SCALE GENOMIC DNA]</scope>
    <source>
        <strain evidence="2 3">IMI 309357</strain>
    </source>
</reference>
<feature type="compositionally biased region" description="Acidic residues" evidence="1">
    <location>
        <begin position="1"/>
        <end position="14"/>
    </location>
</feature>
<feature type="compositionally biased region" description="Polar residues" evidence="1">
    <location>
        <begin position="138"/>
        <end position="147"/>
    </location>
</feature>
<feature type="region of interest" description="Disordered" evidence="1">
    <location>
        <begin position="1"/>
        <end position="122"/>
    </location>
</feature>